<keyword evidence="3" id="KW-1185">Reference proteome</keyword>
<keyword evidence="1" id="KW-0732">Signal</keyword>
<feature type="signal peptide" evidence="1">
    <location>
        <begin position="1"/>
        <end position="25"/>
    </location>
</feature>
<protein>
    <recommendedName>
        <fullName evidence="4">Thioredoxin domain-containing protein</fullName>
    </recommendedName>
</protein>
<proteinExistence type="predicted"/>
<dbReference type="RefSeq" id="WP_354009966.1">
    <property type="nucleotide sequence ID" value="NZ_JBEWTA010000001.1"/>
</dbReference>
<evidence type="ECO:0008006" key="4">
    <source>
        <dbReference type="Google" id="ProtNLM"/>
    </source>
</evidence>
<name>A0ABV2SCR0_9GAMM</name>
<accession>A0ABV2SCR0</accession>
<evidence type="ECO:0000313" key="2">
    <source>
        <dbReference type="EMBL" id="MET4755550.1"/>
    </source>
</evidence>
<evidence type="ECO:0000256" key="1">
    <source>
        <dbReference type="SAM" id="SignalP"/>
    </source>
</evidence>
<dbReference type="EMBL" id="JBEWTB010000002">
    <property type="protein sequence ID" value="MET4755550.1"/>
    <property type="molecule type" value="Genomic_DNA"/>
</dbReference>
<reference evidence="2 3" key="1">
    <citation type="submission" date="2024-06" db="EMBL/GenBank/DDBJ databases">
        <title>Genomic Encyclopedia of Type Strains, Phase V (KMG-V): Genome sequencing to study the core and pangenomes of soil and plant-associated prokaryotes.</title>
        <authorList>
            <person name="Whitman W."/>
        </authorList>
    </citation>
    <scope>NUCLEOTIDE SEQUENCE [LARGE SCALE GENOMIC DNA]</scope>
    <source>
        <strain evidence="2 3">NE40</strain>
    </source>
</reference>
<sequence length="116" mass="13290">MKPVRQLGRCIILFFLIVLSPASFAESQSGERRKYARIKVEFHTRDTGLIWAYFCKTCRPIRFLFDGLLKVDIPGMPSINEKSVHRLRQLDGGAAVIVSSGYNRNKAVHVWPIKAW</sequence>
<dbReference type="Proteomes" id="UP001549366">
    <property type="component" value="Unassembled WGS sequence"/>
</dbReference>
<comment type="caution">
    <text evidence="2">The sequence shown here is derived from an EMBL/GenBank/DDBJ whole genome shotgun (WGS) entry which is preliminary data.</text>
</comment>
<feature type="chain" id="PRO_5045767977" description="Thioredoxin domain-containing protein" evidence="1">
    <location>
        <begin position="26"/>
        <end position="116"/>
    </location>
</feature>
<evidence type="ECO:0000313" key="3">
    <source>
        <dbReference type="Proteomes" id="UP001549366"/>
    </source>
</evidence>
<organism evidence="2 3">
    <name type="scientific">Endozoicomonas lisbonensis</name>
    <dbReference type="NCBI Taxonomy" id="3120522"/>
    <lineage>
        <taxon>Bacteria</taxon>
        <taxon>Pseudomonadati</taxon>
        <taxon>Pseudomonadota</taxon>
        <taxon>Gammaproteobacteria</taxon>
        <taxon>Oceanospirillales</taxon>
        <taxon>Endozoicomonadaceae</taxon>
        <taxon>Endozoicomonas</taxon>
    </lineage>
</organism>
<gene>
    <name evidence="2" type="ORF">V5J35_000742</name>
</gene>